<sequence length="82" mass="9284">MTRSSDSTSDPRLSNIFQLSASDISLRWFESTLLIQLRRSNHQISARVTKTSLIYRSPPSFQLVCILLQRHPRSAASLANPL</sequence>
<dbReference type="EMBL" id="VDEP01000146">
    <property type="protein sequence ID" value="KAA1127986.1"/>
    <property type="molecule type" value="Genomic_DNA"/>
</dbReference>
<name>A0A5B0RPT4_PUCGR</name>
<protein>
    <submittedName>
        <fullName evidence="1">Uncharacterized protein</fullName>
    </submittedName>
</protein>
<proteinExistence type="predicted"/>
<evidence type="ECO:0000313" key="2">
    <source>
        <dbReference type="Proteomes" id="UP000325313"/>
    </source>
</evidence>
<comment type="caution">
    <text evidence="1">The sequence shown here is derived from an EMBL/GenBank/DDBJ whole genome shotgun (WGS) entry which is preliminary data.</text>
</comment>
<organism evidence="1 2">
    <name type="scientific">Puccinia graminis f. sp. tritici</name>
    <dbReference type="NCBI Taxonomy" id="56615"/>
    <lineage>
        <taxon>Eukaryota</taxon>
        <taxon>Fungi</taxon>
        <taxon>Dikarya</taxon>
        <taxon>Basidiomycota</taxon>
        <taxon>Pucciniomycotina</taxon>
        <taxon>Pucciniomycetes</taxon>
        <taxon>Pucciniales</taxon>
        <taxon>Pucciniaceae</taxon>
        <taxon>Puccinia</taxon>
    </lineage>
</organism>
<accession>A0A5B0RPT4</accession>
<reference evidence="1 2" key="1">
    <citation type="submission" date="2019-05" db="EMBL/GenBank/DDBJ databases">
        <title>Emergence of the Ug99 lineage of the wheat stem rust pathogen through somatic hybridization.</title>
        <authorList>
            <person name="Li F."/>
            <person name="Upadhyaya N.M."/>
            <person name="Sperschneider J."/>
            <person name="Matny O."/>
            <person name="Nguyen-Phuc H."/>
            <person name="Mago R."/>
            <person name="Raley C."/>
            <person name="Miller M.E."/>
            <person name="Silverstein K.A.T."/>
            <person name="Henningsen E."/>
            <person name="Hirsch C.D."/>
            <person name="Visser B."/>
            <person name="Pretorius Z.A."/>
            <person name="Steffenson B.J."/>
            <person name="Schwessinger B."/>
            <person name="Dodds P.N."/>
            <person name="Figueroa M."/>
        </authorList>
    </citation>
    <scope>NUCLEOTIDE SEQUENCE [LARGE SCALE GENOMIC DNA]</scope>
    <source>
        <strain evidence="1 2">Ug99</strain>
    </source>
</reference>
<dbReference type="Proteomes" id="UP000325313">
    <property type="component" value="Unassembled WGS sequence"/>
</dbReference>
<evidence type="ECO:0000313" key="1">
    <source>
        <dbReference type="EMBL" id="KAA1127986.1"/>
    </source>
</evidence>
<gene>
    <name evidence="1" type="ORF">PGTUg99_013563</name>
</gene>
<dbReference type="AlphaFoldDB" id="A0A5B0RPT4"/>